<dbReference type="InterPro" id="IPR009769">
    <property type="entry name" value="EDR2_C"/>
</dbReference>
<feature type="compositionally biased region" description="Basic and acidic residues" evidence="1">
    <location>
        <begin position="165"/>
        <end position="177"/>
    </location>
</feature>
<protein>
    <recommendedName>
        <fullName evidence="2">Protein ENHANCED DISEASE RESISTANCE 2 C-terminal domain-containing protein</fullName>
    </recommendedName>
</protein>
<feature type="compositionally biased region" description="Polar residues" evidence="1">
    <location>
        <begin position="178"/>
        <end position="198"/>
    </location>
</feature>
<evidence type="ECO:0000313" key="3">
    <source>
        <dbReference type="EMBL" id="CAH2044387.1"/>
    </source>
</evidence>
<keyword evidence="4" id="KW-1185">Reference proteome</keyword>
<evidence type="ECO:0000256" key="1">
    <source>
        <dbReference type="SAM" id="MobiDB-lite"/>
    </source>
</evidence>
<proteinExistence type="predicted"/>
<name>A0AAU9RJC1_THLAR</name>
<feature type="region of interest" description="Disordered" evidence="1">
    <location>
        <begin position="158"/>
        <end position="202"/>
    </location>
</feature>
<evidence type="ECO:0000313" key="4">
    <source>
        <dbReference type="Proteomes" id="UP000836841"/>
    </source>
</evidence>
<sequence>MTLGVLVYLVKLSGPESGQSDGSFRPIYVQRNWSKDNIAPAPKQHCRFSNRRRISRRLFLSQKTTLVVSGREISVKLKPRSIHLRSMDLVPALVTFLAAAHVIALHRSLISFGLCDSVDWPLIVSLRDKNLNEETSGHRSEFDFIGWWKRQWRPLIKPHHTSSQPEKRKERKRESHAMKSTKSSAGDNNSKPARTGSISPVPEWITETINGGSLRLVDLHTGINGWASPPGDVFSLRSANYFTNKEKSPGGDCLLSLAGVDWLKSSTKLEHVLARPDNRVAQALRKAQSLGQSLDSFIFAVNFQVPSKEPYSLVFYFATEDPIPSDSVLRQLIDGDDSFCGQRFKVLSRVVKGPWVVKAAAGSFGAFIVGKTARCSYHRGSNYLEIDVDLSSSAIMTALLRLALGYITSLTVDIGFVVEAQTEDELPERLIGACRVCHIELSTAFSVVGPENPLGTMGSAKANHDEEDENVSV</sequence>
<dbReference type="PANTHER" id="PTHR12136:SF93">
    <property type="entry name" value="ENHANCED DISEASE RESISTANCE-LIKE PROTEIN (DUF1336)"/>
    <property type="match status" value="1"/>
</dbReference>
<dbReference type="Pfam" id="PF07059">
    <property type="entry name" value="EDR2_C"/>
    <property type="match status" value="1"/>
</dbReference>
<accession>A0AAU9RJC1</accession>
<reference evidence="3 4" key="1">
    <citation type="submission" date="2022-03" db="EMBL/GenBank/DDBJ databases">
        <authorList>
            <person name="Nunn A."/>
            <person name="Chopra R."/>
            <person name="Nunn A."/>
            <person name="Contreras Garrido A."/>
        </authorList>
    </citation>
    <scope>NUCLEOTIDE SEQUENCE [LARGE SCALE GENOMIC DNA]</scope>
</reference>
<dbReference type="PANTHER" id="PTHR12136">
    <property type="entry name" value="ENHANCED DISEASE RESISTANCE-RELATED"/>
    <property type="match status" value="1"/>
</dbReference>
<dbReference type="Proteomes" id="UP000836841">
    <property type="component" value="Chromosome 2"/>
</dbReference>
<dbReference type="InterPro" id="IPR045096">
    <property type="entry name" value="EDR2-like"/>
</dbReference>
<dbReference type="AlphaFoldDB" id="A0AAU9RJC1"/>
<gene>
    <name evidence="3" type="ORF">TAV2_LOCUS6212</name>
</gene>
<evidence type="ECO:0000259" key="2">
    <source>
        <dbReference type="Pfam" id="PF07059"/>
    </source>
</evidence>
<organism evidence="3 4">
    <name type="scientific">Thlaspi arvense</name>
    <name type="common">Field penny-cress</name>
    <dbReference type="NCBI Taxonomy" id="13288"/>
    <lineage>
        <taxon>Eukaryota</taxon>
        <taxon>Viridiplantae</taxon>
        <taxon>Streptophyta</taxon>
        <taxon>Embryophyta</taxon>
        <taxon>Tracheophyta</taxon>
        <taxon>Spermatophyta</taxon>
        <taxon>Magnoliopsida</taxon>
        <taxon>eudicotyledons</taxon>
        <taxon>Gunneridae</taxon>
        <taxon>Pentapetalae</taxon>
        <taxon>rosids</taxon>
        <taxon>malvids</taxon>
        <taxon>Brassicales</taxon>
        <taxon>Brassicaceae</taxon>
        <taxon>Thlaspideae</taxon>
        <taxon>Thlaspi</taxon>
    </lineage>
</organism>
<feature type="domain" description="Protein ENHANCED DISEASE RESISTANCE 2 C-terminal" evidence="2">
    <location>
        <begin position="226"/>
        <end position="440"/>
    </location>
</feature>
<dbReference type="EMBL" id="OU466858">
    <property type="protein sequence ID" value="CAH2044387.1"/>
    <property type="molecule type" value="Genomic_DNA"/>
</dbReference>